<dbReference type="Proteomes" id="UP000310168">
    <property type="component" value="Unassembled WGS sequence"/>
</dbReference>
<feature type="region of interest" description="Disordered" evidence="1">
    <location>
        <begin position="46"/>
        <end position="65"/>
    </location>
</feature>
<evidence type="ECO:0000313" key="3">
    <source>
        <dbReference type="EMBL" id="TKZ35093.1"/>
    </source>
</evidence>
<evidence type="ECO:0000313" key="4">
    <source>
        <dbReference type="Proteomes" id="UP000310168"/>
    </source>
</evidence>
<keyword evidence="2" id="KW-1133">Transmembrane helix</keyword>
<name>A0ABY2TRN7_9SPIR</name>
<dbReference type="EMBL" id="SJDU01000164">
    <property type="protein sequence ID" value="TKZ35093.1"/>
    <property type="molecule type" value="Genomic_DNA"/>
</dbReference>
<reference evidence="3 4" key="1">
    <citation type="journal article" date="2019" name="Anaerobe">
        <title>Brachyspira catarrhinii sp. nov., an anaerobic intestinal spirochaete isolated from vervet monkeys may have been misidentified as Brachyspira aalborgi in previous studies.</title>
        <authorList>
            <person name="Phillips N.D."/>
            <person name="La T."/>
            <person name="Hampson D.J."/>
        </authorList>
    </citation>
    <scope>NUCLEOTIDE SEQUENCE [LARGE SCALE GENOMIC DNA]</scope>
    <source>
        <strain evidence="3 4">Z12</strain>
    </source>
</reference>
<proteinExistence type="predicted"/>
<feature type="region of interest" description="Disordered" evidence="1">
    <location>
        <begin position="342"/>
        <end position="363"/>
    </location>
</feature>
<dbReference type="RefSeq" id="WP_137998421.1">
    <property type="nucleotide sequence ID" value="NZ_SJDU01000164.1"/>
</dbReference>
<evidence type="ECO:0000256" key="1">
    <source>
        <dbReference type="SAM" id="MobiDB-lite"/>
    </source>
</evidence>
<keyword evidence="2" id="KW-0472">Membrane</keyword>
<sequence length="363" mass="40281">MKEENFKLSDCNIGKQVKKIRFSKVFLIALCILGLIVSYSCQRRRTRSPYTPSDIKTNNRQPTPTGTFSISQADSNNTTNFIVKTTNTVGEIKIGFVSANDYPYTVSYEIEDEDKTEANRITTADTKYTNDILTIEESGLNKIRNLDSSTNFATKNIAVKFTFTATDTNLASSVIADFPVIVTLTHAQTFDSNEATNTFIETALKKGSELEEKKEESGKITGGYSYCFTNGTLKIDTATLPLFTFEITNSIYTNKSDTSGSGITESSVAKSLLKELADKSLKVSDEVGDSPIPEISKSVFSKEATGDDKKSYSLTYKVTWEDIYDLSETEITIKFVSVGEDKFTDDAQPTPTPPETTRSRFRF</sequence>
<organism evidence="3 4">
    <name type="scientific">Brachyspira catarrhinii</name>
    <dbReference type="NCBI Taxonomy" id="2528966"/>
    <lineage>
        <taxon>Bacteria</taxon>
        <taxon>Pseudomonadati</taxon>
        <taxon>Spirochaetota</taxon>
        <taxon>Spirochaetia</taxon>
        <taxon>Brachyspirales</taxon>
        <taxon>Brachyspiraceae</taxon>
        <taxon>Brachyspira</taxon>
    </lineage>
</organism>
<keyword evidence="4" id="KW-1185">Reference proteome</keyword>
<keyword evidence="2" id="KW-0812">Transmembrane</keyword>
<evidence type="ECO:0000256" key="2">
    <source>
        <dbReference type="SAM" id="Phobius"/>
    </source>
</evidence>
<protein>
    <submittedName>
        <fullName evidence="3">Uncharacterized protein</fullName>
    </submittedName>
</protein>
<feature type="compositionally biased region" description="Polar residues" evidence="1">
    <location>
        <begin position="48"/>
        <end position="65"/>
    </location>
</feature>
<comment type="caution">
    <text evidence="3">The sequence shown here is derived from an EMBL/GenBank/DDBJ whole genome shotgun (WGS) entry which is preliminary data.</text>
</comment>
<feature type="transmembrane region" description="Helical" evidence="2">
    <location>
        <begin position="21"/>
        <end position="39"/>
    </location>
</feature>
<accession>A0ABY2TRN7</accession>
<gene>
    <name evidence="3" type="ORF">EZH24_07060</name>
</gene>